<sequence>MAPSRNATFSKSFVRPRNARGPGGGGLPVSSEAPPPLRQPTRIARAKTLTRPERGQPQVPLINPQGVGRSAGKEGISVWAGFSKCITCWAPGPLLRACGGLRDGSSQQAWREKVALCFIALLLGGFVGFVTMGLNKVLCPAAAASLPNQLARIGKDMSSAVGINGWDMGIERAKLPGQAEVGYNMYMRAGTNAGYDITPLFRRTAANDFPACIGQSGAYATSDDCTPAQAGLPACPLGALSQAALQNAQITNSTRKVGYAWEDLAEGAYPHLIVIDGAVLNMQPYLNANPTNITGDEVDMAIRRALDMDVVGGRDATRLFQIRADLRDAVPCLKQKYLAGRINKITPGCFVSNLFLYASLTIILGLVFVRFLMAIWFSWFLSWRMSATPKDYGTGRGAYNHMPEGALTTVDQRGTAPWANKERPTPSKPARLRHDDTGLSSQTTMQKIGNEPYVVCLVTAYSEGEEGISNTLTSLAETDYPDSRKLLFVVADGMVTGSGESMSTPDICVGLLDADVRFGTPMPMSFISVAQGAKMHNMAMVYAGHYTRGKGHRTPMVVVVKCGTPGEAGENKPGNRGKRDGQMILMNFFQRVTYNDRMTPLDFDLFRKLHALMSVTPDFFELCMMVDADTKVYPKSMRMLVNAMTRDHMIMGACGETRISNKRASWVTAIQVYEYFISHHMVKAFEAVFGGVTCLPGCFSMYRIKARKPSDDDWVPVIVKPEVTREYSQSVVTTLHQKNLLLLGEDRFLTTLLLRTFPNRKMVFVPQARCRTEVPHTFKMLLSQRRRWINSTIHNLMELVLVRDLCGTFCFSMQFVVFMDLIGTAVLPIAIALTYTLVVTYCLDPPSSFTEAIPLMLLVAVIGLPAVLILLATRKIVYVAWMGIYLIFLPVWNFILPVYSFWNFDDFSWGETRKVEGEGKDTGHTADDGTFAAASVPLRRWEDWERSSRKRAAREEKRRREMERQFGRGFYNDKAHPDQPEPDSDSFSDMASSFDPEEDQWGLHISAFDEHAPPPLAIVRHSIWVDGREVVIDGQDMEAMMEKGWADEDSLSPMSAARGASQPLAPSAANARRSGRWSKIHTPVPAIPHRFSQHPQQQTPGRAGISLDVVPPSPNGDDPYAPLVRGMSQPPSPSFGPGGTPHNYARPSFQSGSSGASSAVSGRQILPQQQQQQHARQRSQGSGTHHYHGIAGGPLGFSDHGPPPPRF</sequence>
<accession>A0A316ZEZ1</accession>
<evidence type="ECO:0000256" key="12">
    <source>
        <dbReference type="SAM" id="MobiDB-lite"/>
    </source>
</evidence>
<dbReference type="InterPro" id="IPR004835">
    <property type="entry name" value="Chitin_synth"/>
</dbReference>
<keyword evidence="4" id="KW-1003">Cell membrane</keyword>
<feature type="region of interest" description="Disordered" evidence="12">
    <location>
        <begin position="1087"/>
        <end position="1207"/>
    </location>
</feature>
<dbReference type="SUPFAM" id="SSF53448">
    <property type="entry name" value="Nucleotide-diphospho-sugar transferases"/>
    <property type="match status" value="1"/>
</dbReference>
<dbReference type="InterPro" id="IPR029044">
    <property type="entry name" value="Nucleotide-diphossugar_trans"/>
</dbReference>
<reference evidence="15 16" key="1">
    <citation type="journal article" date="2018" name="Mol. Biol. Evol.">
        <title>Broad Genomic Sampling Reveals a Smut Pathogenic Ancestry of the Fungal Clade Ustilaginomycotina.</title>
        <authorList>
            <person name="Kijpornyongpan T."/>
            <person name="Mondo S.J."/>
            <person name="Barry K."/>
            <person name="Sandor L."/>
            <person name="Lee J."/>
            <person name="Lipzen A."/>
            <person name="Pangilinan J."/>
            <person name="LaButti K."/>
            <person name="Hainaut M."/>
            <person name="Henrissat B."/>
            <person name="Grigoriev I.V."/>
            <person name="Spatafora J.W."/>
            <person name="Aime M.C."/>
        </authorList>
    </citation>
    <scope>NUCLEOTIDE SEQUENCE [LARGE SCALE GENOMIC DNA]</scope>
    <source>
        <strain evidence="15 16">MCA 4186</strain>
    </source>
</reference>
<dbReference type="Pfam" id="PF22997">
    <property type="entry name" value="CHS4"/>
    <property type="match status" value="1"/>
</dbReference>
<feature type="transmembrane region" description="Helical" evidence="13">
    <location>
        <begin position="821"/>
        <end position="841"/>
    </location>
</feature>
<keyword evidence="10" id="KW-0325">Glycoprotein</keyword>
<evidence type="ECO:0000256" key="8">
    <source>
        <dbReference type="ARBA" id="ARBA00022989"/>
    </source>
</evidence>
<dbReference type="GO" id="GO:0030428">
    <property type="term" value="C:cell septum"/>
    <property type="evidence" value="ECO:0007669"/>
    <property type="project" value="TreeGrafter"/>
</dbReference>
<dbReference type="GO" id="GO:0005886">
    <property type="term" value="C:plasma membrane"/>
    <property type="evidence" value="ECO:0007669"/>
    <property type="project" value="UniProtKB-SubCell"/>
</dbReference>
<feature type="compositionally biased region" description="Basic and acidic residues" evidence="12">
    <location>
        <begin position="968"/>
        <end position="979"/>
    </location>
</feature>
<evidence type="ECO:0000256" key="9">
    <source>
        <dbReference type="ARBA" id="ARBA00023136"/>
    </source>
</evidence>
<feature type="region of interest" description="Disordered" evidence="12">
    <location>
        <begin position="1054"/>
        <end position="1075"/>
    </location>
</feature>
<dbReference type="GO" id="GO:0004100">
    <property type="term" value="F:chitin synthase activity"/>
    <property type="evidence" value="ECO:0007669"/>
    <property type="project" value="UniProtKB-EC"/>
</dbReference>
<feature type="transmembrane region" description="Helical" evidence="13">
    <location>
        <begin position="878"/>
        <end position="902"/>
    </location>
</feature>
<dbReference type="InterPro" id="IPR054295">
    <property type="entry name" value="CHS4-like_dom"/>
</dbReference>
<dbReference type="GO" id="GO:0006031">
    <property type="term" value="P:chitin biosynthetic process"/>
    <property type="evidence" value="ECO:0007669"/>
    <property type="project" value="TreeGrafter"/>
</dbReference>
<dbReference type="CDD" id="cd04190">
    <property type="entry name" value="Chitin_synth_C"/>
    <property type="match status" value="1"/>
</dbReference>
<dbReference type="OrthoDB" id="370884at2759"/>
<dbReference type="PANTHER" id="PTHR22914:SF41">
    <property type="entry name" value="CHITIN SYNTHASE 7"/>
    <property type="match status" value="1"/>
</dbReference>
<dbReference type="STRING" id="58919.A0A316ZEZ1"/>
<feature type="region of interest" description="Disordered" evidence="12">
    <location>
        <begin position="1"/>
        <end position="40"/>
    </location>
</feature>
<evidence type="ECO:0000256" key="4">
    <source>
        <dbReference type="ARBA" id="ARBA00022475"/>
    </source>
</evidence>
<feature type="transmembrane region" description="Helical" evidence="13">
    <location>
        <begin position="354"/>
        <end position="381"/>
    </location>
</feature>
<evidence type="ECO:0000313" key="15">
    <source>
        <dbReference type="EMBL" id="PWO00090.1"/>
    </source>
</evidence>
<dbReference type="GeneID" id="37267624"/>
<evidence type="ECO:0000313" key="16">
    <source>
        <dbReference type="Proteomes" id="UP000245946"/>
    </source>
</evidence>
<evidence type="ECO:0000256" key="13">
    <source>
        <dbReference type="SAM" id="Phobius"/>
    </source>
</evidence>
<organism evidence="15 16">
    <name type="scientific">Tilletiopsis washingtonensis</name>
    <dbReference type="NCBI Taxonomy" id="58919"/>
    <lineage>
        <taxon>Eukaryota</taxon>
        <taxon>Fungi</taxon>
        <taxon>Dikarya</taxon>
        <taxon>Basidiomycota</taxon>
        <taxon>Ustilaginomycotina</taxon>
        <taxon>Exobasidiomycetes</taxon>
        <taxon>Entylomatales</taxon>
        <taxon>Entylomatales incertae sedis</taxon>
        <taxon>Tilletiopsis</taxon>
    </lineage>
</organism>
<evidence type="ECO:0000256" key="3">
    <source>
        <dbReference type="ARBA" id="ARBA00012543"/>
    </source>
</evidence>
<feature type="region of interest" description="Disordered" evidence="12">
    <location>
        <begin position="968"/>
        <end position="995"/>
    </location>
</feature>
<feature type="compositionally biased region" description="Low complexity" evidence="12">
    <location>
        <begin position="1151"/>
        <end position="1183"/>
    </location>
</feature>
<evidence type="ECO:0000256" key="5">
    <source>
        <dbReference type="ARBA" id="ARBA00022676"/>
    </source>
</evidence>
<feature type="region of interest" description="Disordered" evidence="12">
    <location>
        <begin position="413"/>
        <end position="440"/>
    </location>
</feature>
<dbReference type="AlphaFoldDB" id="A0A316ZEZ1"/>
<evidence type="ECO:0000256" key="10">
    <source>
        <dbReference type="ARBA" id="ARBA00023180"/>
    </source>
</evidence>
<dbReference type="GO" id="GO:0030659">
    <property type="term" value="C:cytoplasmic vesicle membrane"/>
    <property type="evidence" value="ECO:0007669"/>
    <property type="project" value="UniProtKB-SubCell"/>
</dbReference>
<dbReference type="EC" id="2.4.1.16" evidence="3"/>
<dbReference type="EMBL" id="KZ819286">
    <property type="protein sequence ID" value="PWO00090.1"/>
    <property type="molecule type" value="Genomic_DNA"/>
</dbReference>
<evidence type="ECO:0000256" key="2">
    <source>
        <dbReference type="ARBA" id="ARBA00004651"/>
    </source>
</evidence>
<protein>
    <recommendedName>
        <fullName evidence="3">chitin synthase</fullName>
        <ecNumber evidence="3">2.4.1.16</ecNumber>
    </recommendedName>
</protein>
<evidence type="ECO:0000256" key="7">
    <source>
        <dbReference type="ARBA" id="ARBA00022692"/>
    </source>
</evidence>
<comment type="subcellular location">
    <subcellularLocation>
        <location evidence="2">Cell membrane</location>
        <topology evidence="2">Multi-pass membrane protein</topology>
    </subcellularLocation>
    <subcellularLocation>
        <location evidence="1">Cytoplasmic vesicle membrane</location>
        <topology evidence="1">Multi-pass membrane protein</topology>
    </subcellularLocation>
</comment>
<evidence type="ECO:0000259" key="14">
    <source>
        <dbReference type="Pfam" id="PF22997"/>
    </source>
</evidence>
<feature type="transmembrane region" description="Helical" evidence="13">
    <location>
        <begin position="853"/>
        <end position="871"/>
    </location>
</feature>
<dbReference type="PANTHER" id="PTHR22914">
    <property type="entry name" value="CHITIN SYNTHASE"/>
    <property type="match status" value="1"/>
</dbReference>
<keyword evidence="5" id="KW-0328">Glycosyltransferase</keyword>
<feature type="compositionally biased region" description="Polar residues" evidence="12">
    <location>
        <begin position="1"/>
        <end position="11"/>
    </location>
</feature>
<keyword evidence="6" id="KW-0808">Transferase</keyword>
<feature type="domain" description="Chitin synthase 4-like" evidence="14">
    <location>
        <begin position="257"/>
        <end position="340"/>
    </location>
</feature>
<proteinExistence type="predicted"/>
<dbReference type="Pfam" id="PF03142">
    <property type="entry name" value="Chitin_synth_2"/>
    <property type="match status" value="1"/>
</dbReference>
<evidence type="ECO:0000256" key="11">
    <source>
        <dbReference type="ARBA" id="ARBA00023329"/>
    </source>
</evidence>
<evidence type="ECO:0000256" key="1">
    <source>
        <dbReference type="ARBA" id="ARBA00004439"/>
    </source>
</evidence>
<name>A0A316ZEZ1_9BASI</name>
<feature type="transmembrane region" description="Helical" evidence="13">
    <location>
        <begin position="114"/>
        <end position="134"/>
    </location>
</feature>
<keyword evidence="9 13" id="KW-0472">Membrane</keyword>
<keyword evidence="11" id="KW-0968">Cytoplasmic vesicle</keyword>
<keyword evidence="8 13" id="KW-1133">Transmembrane helix</keyword>
<keyword evidence="16" id="KW-1185">Reference proteome</keyword>
<dbReference type="Proteomes" id="UP000245946">
    <property type="component" value="Unassembled WGS sequence"/>
</dbReference>
<dbReference type="RefSeq" id="XP_025600368.1">
    <property type="nucleotide sequence ID" value="XM_025740078.1"/>
</dbReference>
<keyword evidence="7 13" id="KW-0812">Transmembrane</keyword>
<gene>
    <name evidence="15" type="ORF">FA09DRAFT_294408</name>
</gene>
<evidence type="ECO:0000256" key="6">
    <source>
        <dbReference type="ARBA" id="ARBA00022679"/>
    </source>
</evidence>